<evidence type="ECO:0000313" key="1">
    <source>
        <dbReference type="EMBL" id="KAK8194391.1"/>
    </source>
</evidence>
<proteinExistence type="predicted"/>
<keyword evidence="2" id="KW-1185">Reference proteome</keyword>
<evidence type="ECO:0000313" key="2">
    <source>
        <dbReference type="Proteomes" id="UP001320706"/>
    </source>
</evidence>
<comment type="caution">
    <text evidence="1">The sequence shown here is derived from an EMBL/GenBank/DDBJ whole genome shotgun (WGS) entry which is preliminary data.</text>
</comment>
<sequence length="1000" mass="109281">MRSYIQVLTTPTADTAGTTLVLHFDNKRYLLGNISEGTQRAAVQQGARLLKISDLFITGRTEWAANGGLIGMILTLADAATASAASNKEDIQKKTAKKWTQEKREFTEAQLAEEAEAQIKQKASLGIWGGENLNYALATARRFVFRKGMPVNIHEVGDVQKNGAAQGSEYKIPPTFEDENIRVWAMSVSPASQTTEKKLEIRNSGAVSPRKRSFDELNDEASPMDTDRAPKRGLTEREKTAMMAKSVVSEMFDSSWRLDALVETNINEVKLPATLFVRNAETHKIEKYTGPMPKVGQPVPDIKVLVRQPWPGALIETLPETEPAKDSICYIVRNHYQRGKFDPDRATELGVPKGPTFSKLVRGESVVNDKGETITPDMVLGEGREGSGVGVIELPSDEYVDAFIAHPELKSEEVMTGVGAFFWIFGPGVANNAALRKFMEDNKHIKHIISSPDVCENRISFDSAAAATLRLKQVDPARYAVPDHDNAQEKGSSANLPAGAIAAKRGQILLIEPTLGIDDREITPLLNIEEVQSSTSAEVLRLAAKAQEDVEADRPALEKWANSLPSKDAEIVTLGTGSALPSKYRNVSATLIRVPGWGSMLLDCGESTLGQLKRVFPAEEFEQIMKELRLIWISHMHADHHLGTVSVIKAWYNIVHKGQPAHEQSPQDEFFDPASLLKSSPHLAVVSEIAMLHWLHEYSKVEDYGYSRLAPLRIIPANPMFKKVSSLDWFHTNLRDNYGVESGGGDWEARSSVTPAMLDLQDIQAVNVQHCHGARAVSITCPSGFKVSYSGDCRPSRNFAIIGKGSTVCIHEATFDDELAGDARAKNHSTTSEALGIAVKMGARAALLTHFSQRYQKVPVMEYADDGEGEAMDEDAVVDEVSANPDDAMVGPIADVAAAAETSVAPADANPTSQAAEARIKLKAGSDMKVCVAFDYMRVKVGEIAQLEKFTPALLELFKQEEKEGVDGEGESANGVGGADGAKAKKEKKEKKKYKPKRNN</sequence>
<accession>A0ACC3S4M4</accession>
<organism evidence="1 2">
    <name type="scientific">Zalaria obscura</name>
    <dbReference type="NCBI Taxonomy" id="2024903"/>
    <lineage>
        <taxon>Eukaryota</taxon>
        <taxon>Fungi</taxon>
        <taxon>Dikarya</taxon>
        <taxon>Ascomycota</taxon>
        <taxon>Pezizomycotina</taxon>
        <taxon>Dothideomycetes</taxon>
        <taxon>Dothideomycetidae</taxon>
        <taxon>Dothideales</taxon>
        <taxon>Zalariaceae</taxon>
        <taxon>Zalaria</taxon>
    </lineage>
</organism>
<name>A0ACC3S4M4_9PEZI</name>
<dbReference type="Proteomes" id="UP001320706">
    <property type="component" value="Unassembled WGS sequence"/>
</dbReference>
<protein>
    <submittedName>
        <fullName evidence="1">Uncharacterized protein</fullName>
    </submittedName>
</protein>
<reference evidence="1" key="1">
    <citation type="submission" date="2024-02" db="EMBL/GenBank/DDBJ databases">
        <title>Metagenome Assembled Genome of Zalaria obscura JY119.</title>
        <authorList>
            <person name="Vighnesh L."/>
            <person name="Jagadeeshwari U."/>
            <person name="Venkata Ramana C."/>
            <person name="Sasikala C."/>
        </authorList>
    </citation>
    <scope>NUCLEOTIDE SEQUENCE</scope>
    <source>
        <strain evidence="1">JY119</strain>
    </source>
</reference>
<gene>
    <name evidence="1" type="ORF">M8818_007581</name>
</gene>
<dbReference type="EMBL" id="JAMKPW020000043">
    <property type="protein sequence ID" value="KAK8194391.1"/>
    <property type="molecule type" value="Genomic_DNA"/>
</dbReference>